<dbReference type="Gene3D" id="1.10.1750.10">
    <property type="match status" value="1"/>
</dbReference>
<proteinExistence type="inferred from homology"/>
<evidence type="ECO:0000256" key="9">
    <source>
        <dbReference type="NCBIfam" id="TIGR00362"/>
    </source>
</evidence>
<evidence type="ECO:0000256" key="7">
    <source>
        <dbReference type="ARBA" id="ARBA00023125"/>
    </source>
</evidence>
<keyword evidence="3 8" id="KW-0235">DNA replication</keyword>
<dbReference type="SUPFAM" id="SSF52540">
    <property type="entry name" value="P-loop containing nucleoside triphosphate hydrolases"/>
    <property type="match status" value="1"/>
</dbReference>
<evidence type="ECO:0000259" key="12">
    <source>
        <dbReference type="SMART" id="SM00382"/>
    </source>
</evidence>
<dbReference type="InterPro" id="IPR013317">
    <property type="entry name" value="DnaA_dom"/>
</dbReference>
<dbReference type="InterPro" id="IPR010921">
    <property type="entry name" value="Trp_repressor/repl_initiator"/>
</dbReference>
<dbReference type="Proteomes" id="UP000177785">
    <property type="component" value="Unassembled WGS sequence"/>
</dbReference>
<keyword evidence="5 8" id="KW-0067">ATP-binding</keyword>
<dbReference type="CDD" id="cd00009">
    <property type="entry name" value="AAA"/>
    <property type="match status" value="1"/>
</dbReference>
<comment type="subunit">
    <text evidence="8">Oligomerizes as a right-handed, spiral filament on DNA at oriC.</text>
</comment>
<comment type="similarity">
    <text evidence="1 8 11">Belongs to the DnaA family.</text>
</comment>
<evidence type="ECO:0000256" key="10">
    <source>
        <dbReference type="RuleBase" id="RU000577"/>
    </source>
</evidence>
<dbReference type="PRINTS" id="PR00051">
    <property type="entry name" value="DNAA"/>
</dbReference>
<comment type="subcellular location">
    <subcellularLocation>
        <location evidence="8">Cytoplasm</location>
    </subcellularLocation>
</comment>
<evidence type="ECO:0000256" key="2">
    <source>
        <dbReference type="ARBA" id="ARBA00022490"/>
    </source>
</evidence>
<dbReference type="GO" id="GO:0003688">
    <property type="term" value="F:DNA replication origin binding"/>
    <property type="evidence" value="ECO:0007669"/>
    <property type="project" value="UniProtKB-UniRule"/>
</dbReference>
<feature type="domain" description="AAA+ ATPase" evidence="12">
    <location>
        <begin position="154"/>
        <end position="282"/>
    </location>
</feature>
<keyword evidence="7 8" id="KW-0238">DNA-binding</keyword>
<feature type="binding site" evidence="8">
    <location>
        <position position="167"/>
    </location>
    <ligand>
        <name>ATP</name>
        <dbReference type="ChEBI" id="CHEBI:30616"/>
    </ligand>
</feature>
<comment type="caution">
    <text evidence="8">Lacks conserved residue(s) required for the propagation of feature annotation.</text>
</comment>
<dbReference type="InterPro" id="IPR038454">
    <property type="entry name" value="DnaA_N_sf"/>
</dbReference>
<dbReference type="NCBIfam" id="TIGR00362">
    <property type="entry name" value="DnaA"/>
    <property type="match status" value="1"/>
</dbReference>
<dbReference type="GO" id="GO:0006275">
    <property type="term" value="P:regulation of DNA replication"/>
    <property type="evidence" value="ECO:0007669"/>
    <property type="project" value="UniProtKB-UniRule"/>
</dbReference>
<comment type="domain">
    <text evidence="8">Domain I is involved in oligomerization and binding regulators, domain II is flexibile and of varying length in different bacteria, domain III forms the AAA+ region, while domain IV binds dsDNA.</text>
</comment>
<feature type="binding site" evidence="8">
    <location>
        <position position="169"/>
    </location>
    <ligand>
        <name>ATP</name>
        <dbReference type="ChEBI" id="CHEBI:30616"/>
    </ligand>
</feature>
<dbReference type="CDD" id="cd06571">
    <property type="entry name" value="Bac_DnaA_C"/>
    <property type="match status" value="1"/>
</dbReference>
<dbReference type="InterPro" id="IPR013159">
    <property type="entry name" value="DnaA_C"/>
</dbReference>
<name>A0A1G2G7G8_9BACT</name>
<dbReference type="Gene3D" id="3.30.300.180">
    <property type="match status" value="1"/>
</dbReference>
<evidence type="ECO:0000256" key="8">
    <source>
        <dbReference type="HAMAP-Rule" id="MF_00377"/>
    </source>
</evidence>
<dbReference type="Gene3D" id="3.40.50.300">
    <property type="entry name" value="P-loop containing nucleotide triphosphate hydrolases"/>
    <property type="match status" value="1"/>
</dbReference>
<dbReference type="InterPro" id="IPR024633">
    <property type="entry name" value="DnaA_N_dom"/>
</dbReference>
<evidence type="ECO:0000256" key="6">
    <source>
        <dbReference type="ARBA" id="ARBA00023121"/>
    </source>
</evidence>
<evidence type="ECO:0000256" key="3">
    <source>
        <dbReference type="ARBA" id="ARBA00022705"/>
    </source>
</evidence>
<feature type="binding site" evidence="8">
    <location>
        <position position="165"/>
    </location>
    <ligand>
        <name>ATP</name>
        <dbReference type="ChEBI" id="CHEBI:30616"/>
    </ligand>
</feature>
<accession>A0A1G2G7G8</accession>
<comment type="function">
    <text evidence="8 10">Plays an essential role in the initiation and regulation of chromosomal replication. ATP-DnaA binds to the origin of replication (oriC) to initiate formation of the DNA replication initiation complex once per cell cycle. Binds the DnaA box (a 9 base pair repeat at the origin) and separates the double-stranded (ds)DNA. Forms a right-handed helical filament on oriC DNA; dsDNA binds to the exterior of the filament while single-stranded (ss)DNA is stabiized in the filament's interior. The ATP-DnaA-oriC complex binds and stabilizes one strand of the AT-rich DNA unwinding element (DUE), permitting loading of DNA polymerase. After initiation quickly degrades to an ADP-DnaA complex that is not apt for DNA replication. Binds acidic phospholipids.</text>
</comment>
<dbReference type="EMBL" id="MHNL01000001">
    <property type="protein sequence ID" value="OGZ46196.1"/>
    <property type="molecule type" value="Genomic_DNA"/>
</dbReference>
<dbReference type="GO" id="GO:0006270">
    <property type="term" value="P:DNA replication initiation"/>
    <property type="evidence" value="ECO:0007669"/>
    <property type="project" value="UniProtKB-UniRule"/>
</dbReference>
<dbReference type="Pfam" id="PF11638">
    <property type="entry name" value="DnaA_N"/>
    <property type="match status" value="1"/>
</dbReference>
<dbReference type="FunFam" id="3.40.50.300:FF:000668">
    <property type="entry name" value="Chromosomal replication initiator protein DnaA"/>
    <property type="match status" value="1"/>
</dbReference>
<keyword evidence="4 8" id="KW-0547">Nucleotide-binding</keyword>
<dbReference type="SMART" id="SM00382">
    <property type="entry name" value="AAA"/>
    <property type="match status" value="1"/>
</dbReference>
<protein>
    <recommendedName>
        <fullName evidence="8 9">Chromosomal replication initiator protein DnaA</fullName>
    </recommendedName>
</protein>
<comment type="caution">
    <text evidence="14">The sequence shown here is derived from an EMBL/GenBank/DDBJ whole genome shotgun (WGS) entry which is preliminary data.</text>
</comment>
<gene>
    <name evidence="8" type="primary">dnaA</name>
    <name evidence="14" type="ORF">A2756_06350</name>
</gene>
<dbReference type="AlphaFoldDB" id="A0A1G2G7G8"/>
<dbReference type="SMART" id="SM00760">
    <property type="entry name" value="Bac_DnaA_C"/>
    <property type="match status" value="1"/>
</dbReference>
<dbReference type="InterPro" id="IPR003593">
    <property type="entry name" value="AAA+_ATPase"/>
</dbReference>
<dbReference type="PANTHER" id="PTHR30050">
    <property type="entry name" value="CHROMOSOMAL REPLICATION INITIATOR PROTEIN DNAA"/>
    <property type="match status" value="1"/>
</dbReference>
<evidence type="ECO:0000256" key="1">
    <source>
        <dbReference type="ARBA" id="ARBA00006583"/>
    </source>
</evidence>
<feature type="region of interest" description="Domain I, interacts with DnaA modulators" evidence="8">
    <location>
        <begin position="1"/>
        <end position="101"/>
    </location>
</feature>
<feature type="binding site" evidence="8">
    <location>
        <position position="168"/>
    </location>
    <ligand>
        <name>ATP</name>
        <dbReference type="ChEBI" id="CHEBI:30616"/>
    </ligand>
</feature>
<dbReference type="Pfam" id="PF00308">
    <property type="entry name" value="Bac_DnaA"/>
    <property type="match status" value="1"/>
</dbReference>
<dbReference type="STRING" id="1802115.A2756_06350"/>
<evidence type="ECO:0000313" key="15">
    <source>
        <dbReference type="Proteomes" id="UP000177785"/>
    </source>
</evidence>
<dbReference type="GO" id="GO:0005524">
    <property type="term" value="F:ATP binding"/>
    <property type="evidence" value="ECO:0007669"/>
    <property type="project" value="UniProtKB-UniRule"/>
</dbReference>
<dbReference type="HAMAP" id="MF_00377">
    <property type="entry name" value="DnaA_bact"/>
    <property type="match status" value="1"/>
</dbReference>
<reference evidence="14 15" key="1">
    <citation type="journal article" date="2016" name="Nat. Commun.">
        <title>Thousands of microbial genomes shed light on interconnected biogeochemical processes in an aquifer system.</title>
        <authorList>
            <person name="Anantharaman K."/>
            <person name="Brown C.T."/>
            <person name="Hug L.A."/>
            <person name="Sharon I."/>
            <person name="Castelle C.J."/>
            <person name="Probst A.J."/>
            <person name="Thomas B.C."/>
            <person name="Singh A."/>
            <person name="Wilkins M.J."/>
            <person name="Karaoz U."/>
            <person name="Brodie E.L."/>
            <person name="Williams K.H."/>
            <person name="Hubbard S.S."/>
            <person name="Banfield J.F."/>
        </authorList>
    </citation>
    <scope>NUCLEOTIDE SEQUENCE [LARGE SCALE GENOMIC DNA]</scope>
</reference>
<dbReference type="Gene3D" id="1.10.8.60">
    <property type="match status" value="1"/>
</dbReference>
<dbReference type="GO" id="GO:0008289">
    <property type="term" value="F:lipid binding"/>
    <property type="evidence" value="ECO:0007669"/>
    <property type="project" value="UniProtKB-KW"/>
</dbReference>
<keyword evidence="2 8" id="KW-0963">Cytoplasm</keyword>
<dbReference type="InterPro" id="IPR027417">
    <property type="entry name" value="P-loop_NTPase"/>
</dbReference>
<keyword evidence="6 8" id="KW-0446">Lipid-binding</keyword>
<dbReference type="InterPro" id="IPR001957">
    <property type="entry name" value="Chromosome_initiator_DnaA"/>
</dbReference>
<dbReference type="GO" id="GO:0005737">
    <property type="term" value="C:cytoplasm"/>
    <property type="evidence" value="ECO:0007669"/>
    <property type="project" value="UniProtKB-SubCell"/>
</dbReference>
<evidence type="ECO:0000256" key="11">
    <source>
        <dbReference type="RuleBase" id="RU004227"/>
    </source>
</evidence>
<evidence type="ECO:0000259" key="13">
    <source>
        <dbReference type="SMART" id="SM00760"/>
    </source>
</evidence>
<evidence type="ECO:0000313" key="14">
    <source>
        <dbReference type="EMBL" id="OGZ46196.1"/>
    </source>
</evidence>
<feature type="domain" description="Chromosomal replication initiator DnaA C-terminal" evidence="13">
    <location>
        <begin position="365"/>
        <end position="434"/>
    </location>
</feature>
<evidence type="ECO:0000256" key="5">
    <source>
        <dbReference type="ARBA" id="ARBA00022840"/>
    </source>
</evidence>
<dbReference type="PANTHER" id="PTHR30050:SF2">
    <property type="entry name" value="CHROMOSOMAL REPLICATION INITIATOR PROTEIN DNAA"/>
    <property type="match status" value="1"/>
</dbReference>
<dbReference type="Pfam" id="PF08299">
    <property type="entry name" value="Bac_DnaA_C"/>
    <property type="match status" value="1"/>
</dbReference>
<organism evidence="14 15">
    <name type="scientific">Candidatus Ryanbacteria bacterium RIFCSPHIGHO2_01_FULL_48_27</name>
    <dbReference type="NCBI Taxonomy" id="1802115"/>
    <lineage>
        <taxon>Bacteria</taxon>
        <taxon>Candidatus Ryaniibacteriota</taxon>
    </lineage>
</organism>
<evidence type="ECO:0000256" key="4">
    <source>
        <dbReference type="ARBA" id="ARBA00022741"/>
    </source>
</evidence>
<feature type="region of interest" description="Domain III, AAA+ region" evidence="8">
    <location>
        <begin position="121"/>
        <end position="337"/>
    </location>
</feature>
<sequence>MTNEELWQTVLSEIELSISKANFITWFRNTSIIGNDSSTITVSVPNAFTKEWLENKYHKYILHALRTNNPSLRNVAYTISTVPIKQAVHAVIDISHKKEKTEQPGEEQLEFQEFNVDKETNLNPRYTFDNFIVGSFNELAHAAAKSVVKSIGTIYNPLFIYGGVGLGKTHLLQAIGNEARKENPNIKVRYLSSETFTNDLIAAIQNNEQQRFKDHYRRFDILIIDDIQFIAGKARTQEEFFHTFNTLYENNKQVVFSSDRPPKSIQDLEERLRSRFEAGLIADISDPDYETRLAILKSKSETKKPEPPAEILEYIASAIDKNIRELEGALNLILARMRISGKNLSLEEVQLVLSQVNTRPKRIITASKIIKEVCTFYDINERHLFERSRRREIVKPRQIAMYLLREDFHGSYPYIGQKFGGRDHTTAIHAYEKISRDLKKDPKLADEIKILKETIYNS</sequence>
<feature type="region of interest" description="Domain IV, binds dsDNA" evidence="8">
    <location>
        <begin position="338"/>
        <end position="458"/>
    </location>
</feature>
<dbReference type="InterPro" id="IPR020591">
    <property type="entry name" value="Chromosome_initiator_DnaA-like"/>
</dbReference>
<dbReference type="SUPFAM" id="SSF48295">
    <property type="entry name" value="TrpR-like"/>
    <property type="match status" value="1"/>
</dbReference>
<dbReference type="GO" id="GO:0005886">
    <property type="term" value="C:plasma membrane"/>
    <property type="evidence" value="ECO:0007669"/>
    <property type="project" value="TreeGrafter"/>
</dbReference>